<dbReference type="InterPro" id="IPR002016">
    <property type="entry name" value="Haem_peroxidase"/>
</dbReference>
<dbReference type="GO" id="GO:0046872">
    <property type="term" value="F:metal ion binding"/>
    <property type="evidence" value="ECO:0007669"/>
    <property type="project" value="UniProtKB-UniRule"/>
</dbReference>
<evidence type="ECO:0000313" key="22">
    <source>
        <dbReference type="EMBL" id="KMZ57081.1"/>
    </source>
</evidence>
<evidence type="ECO:0000256" key="19">
    <source>
        <dbReference type="PIRSR" id="PIRSR600823-5"/>
    </source>
</evidence>
<dbReference type="GO" id="GO:0005576">
    <property type="term" value="C:extracellular region"/>
    <property type="evidence" value="ECO:0007669"/>
    <property type="project" value="UniProtKB-SubCell"/>
</dbReference>
<dbReference type="EC" id="1.11.1.7" evidence="4 20"/>
<evidence type="ECO:0000256" key="8">
    <source>
        <dbReference type="ARBA" id="ARBA00022723"/>
    </source>
</evidence>
<feature type="site" description="Transition state stabilizer" evidence="18">
    <location>
        <position position="59"/>
    </location>
</feature>
<dbReference type="OrthoDB" id="2113341at2759"/>
<comment type="cofactor">
    <cofactor evidence="17 20">
        <name>heme b</name>
        <dbReference type="ChEBI" id="CHEBI:60344"/>
    </cofactor>
    <text evidence="17 20">Binds 1 heme b (iron(II)-protoporphyrin IX) group per subunit.</text>
</comment>
<feature type="chain" id="PRO_5005393782" description="Peroxidase" evidence="20">
    <location>
        <begin position="21"/>
        <end position="316"/>
    </location>
</feature>
<keyword evidence="11 20" id="KW-0560">Oxidoreductase</keyword>
<dbReference type="PROSITE" id="PS00435">
    <property type="entry name" value="PEROXIDASE_1"/>
    <property type="match status" value="1"/>
</dbReference>
<evidence type="ECO:0000256" key="15">
    <source>
        <dbReference type="PIRSR" id="PIRSR600823-1"/>
    </source>
</evidence>
<keyword evidence="10 17" id="KW-0106">Calcium</keyword>
<dbReference type="CDD" id="cd00693">
    <property type="entry name" value="secretory_peroxidase"/>
    <property type="match status" value="1"/>
</dbReference>
<evidence type="ECO:0000313" key="23">
    <source>
        <dbReference type="Proteomes" id="UP000036987"/>
    </source>
</evidence>
<feature type="binding site" evidence="17">
    <location>
        <position position="71"/>
    </location>
    <ligand>
        <name>Ca(2+)</name>
        <dbReference type="ChEBI" id="CHEBI:29108"/>
        <label>1</label>
    </ligand>
</feature>
<feature type="disulfide bond" evidence="19">
    <location>
        <begin position="65"/>
        <end position="70"/>
    </location>
</feature>
<feature type="binding site" evidence="17">
    <location>
        <position position="188"/>
    </location>
    <ligand>
        <name>Ca(2+)</name>
        <dbReference type="ChEBI" id="CHEBI:29108"/>
        <label>2</label>
    </ligand>
</feature>
<protein>
    <recommendedName>
        <fullName evidence="4 20">Peroxidase</fullName>
        <ecNumber evidence="4 20">1.11.1.7</ecNumber>
    </recommendedName>
</protein>
<evidence type="ECO:0000256" key="16">
    <source>
        <dbReference type="PIRSR" id="PIRSR600823-2"/>
    </source>
</evidence>
<dbReference type="Proteomes" id="UP000036987">
    <property type="component" value="Unassembled WGS sequence"/>
</dbReference>
<dbReference type="GO" id="GO:0009505">
    <property type="term" value="C:plant-type cell wall"/>
    <property type="evidence" value="ECO:0000318"/>
    <property type="project" value="GO_Central"/>
</dbReference>
<keyword evidence="23" id="KW-1185">Reference proteome</keyword>
<feature type="domain" description="Plant heme peroxidase family profile" evidence="21">
    <location>
        <begin position="22"/>
        <end position="316"/>
    </location>
</feature>
<feature type="binding site" evidence="17">
    <location>
        <position position="244"/>
    </location>
    <ligand>
        <name>Ca(2+)</name>
        <dbReference type="ChEBI" id="CHEBI:29108"/>
        <label>2</label>
    </ligand>
</feature>
<feature type="binding site" evidence="17">
    <location>
        <position position="84"/>
    </location>
    <ligand>
        <name>Ca(2+)</name>
        <dbReference type="ChEBI" id="CHEBI:29108"/>
        <label>1</label>
    </ligand>
</feature>
<evidence type="ECO:0000256" key="5">
    <source>
        <dbReference type="ARBA" id="ARBA00022525"/>
    </source>
</evidence>
<proteinExistence type="inferred from homology"/>
<comment type="cofactor">
    <cofactor evidence="17 20">
        <name>Ca(2+)</name>
        <dbReference type="ChEBI" id="CHEBI:29108"/>
    </cofactor>
    <text evidence="17 20">Binds 2 calcium ions per subunit.</text>
</comment>
<feature type="binding site" evidence="17">
    <location>
        <position position="73"/>
    </location>
    <ligand>
        <name>Ca(2+)</name>
        <dbReference type="ChEBI" id="CHEBI:29108"/>
        <label>1</label>
    </ligand>
</feature>
<evidence type="ECO:0000259" key="21">
    <source>
        <dbReference type="PROSITE" id="PS50873"/>
    </source>
</evidence>
<dbReference type="PROSITE" id="PS50873">
    <property type="entry name" value="PEROXIDASE_4"/>
    <property type="match status" value="1"/>
</dbReference>
<gene>
    <name evidence="22" type="ORF">ZOSMA_89G00320</name>
</gene>
<dbReference type="AlphaFoldDB" id="A0A0K9NJZ3"/>
<keyword evidence="6 20" id="KW-0575">Peroxidase</keyword>
<evidence type="ECO:0000256" key="4">
    <source>
        <dbReference type="ARBA" id="ARBA00012313"/>
    </source>
</evidence>
<comment type="similarity">
    <text evidence="3">Belongs to the peroxidase family. Ascorbate peroxidase subfamily.</text>
</comment>
<feature type="binding site" description="axial binding residue" evidence="17">
    <location>
        <position position="187"/>
    </location>
    <ligand>
        <name>heme b</name>
        <dbReference type="ChEBI" id="CHEBI:60344"/>
    </ligand>
    <ligandPart>
        <name>Fe</name>
        <dbReference type="ChEBI" id="CHEBI:18248"/>
    </ligandPart>
</feature>
<evidence type="ECO:0000256" key="20">
    <source>
        <dbReference type="RuleBase" id="RU362060"/>
    </source>
</evidence>
<dbReference type="FunFam" id="1.10.420.10:FF:000010">
    <property type="entry name" value="Peroxidase"/>
    <property type="match status" value="1"/>
</dbReference>
<dbReference type="GO" id="GO:0042744">
    <property type="term" value="P:hydrogen peroxide catabolic process"/>
    <property type="evidence" value="ECO:0007669"/>
    <property type="project" value="UniProtKB-KW"/>
</dbReference>
<feature type="disulfide bond" evidence="19">
    <location>
        <begin position="194"/>
        <end position="223"/>
    </location>
</feature>
<evidence type="ECO:0000256" key="3">
    <source>
        <dbReference type="ARBA" id="ARBA00006873"/>
    </source>
</evidence>
<feature type="binding site" evidence="16">
    <location>
        <position position="157"/>
    </location>
    <ligand>
        <name>substrate</name>
    </ligand>
</feature>
<dbReference type="InterPro" id="IPR019793">
    <property type="entry name" value="Peroxidases_heam-ligand_BS"/>
</dbReference>
<keyword evidence="5 20" id="KW-0964">Secreted</keyword>
<evidence type="ECO:0000256" key="2">
    <source>
        <dbReference type="ARBA" id="ARBA00002322"/>
    </source>
</evidence>
<evidence type="ECO:0000256" key="12">
    <source>
        <dbReference type="ARBA" id="ARBA00023004"/>
    </source>
</evidence>
<dbReference type="InterPro" id="IPR033905">
    <property type="entry name" value="Secretory_peroxidase"/>
</dbReference>
<comment type="function">
    <text evidence="2">Removal of H(2)O(2), oxidation of toxic reductants, biosynthesis and degradation of lignin, suberization, auxin catabolism, response to environmental stresses such as wounding, pathogen attack and oxidative stress. These functions might be dependent on each isozyme/isoform in each plant tissue.</text>
</comment>
<feature type="binding site" evidence="17">
    <location>
        <position position="67"/>
    </location>
    <ligand>
        <name>Ca(2+)</name>
        <dbReference type="ChEBI" id="CHEBI:29108"/>
        <label>1</label>
    </ligand>
</feature>
<dbReference type="InterPro" id="IPR000823">
    <property type="entry name" value="Peroxidase_pln"/>
</dbReference>
<dbReference type="Gene3D" id="1.10.420.10">
    <property type="entry name" value="Peroxidase, domain 2"/>
    <property type="match status" value="1"/>
</dbReference>
<evidence type="ECO:0000256" key="14">
    <source>
        <dbReference type="ARBA" id="ARBA00023324"/>
    </source>
</evidence>
<keyword evidence="14 20" id="KW-0376">Hydrogen peroxide</keyword>
<evidence type="ECO:0000256" key="6">
    <source>
        <dbReference type="ARBA" id="ARBA00022559"/>
    </source>
</evidence>
<evidence type="ECO:0000256" key="7">
    <source>
        <dbReference type="ARBA" id="ARBA00022617"/>
    </source>
</evidence>
<dbReference type="PRINTS" id="PR00458">
    <property type="entry name" value="PEROXIDASE"/>
</dbReference>
<evidence type="ECO:0000256" key="10">
    <source>
        <dbReference type="ARBA" id="ARBA00022837"/>
    </source>
</evidence>
<dbReference type="GO" id="GO:0004601">
    <property type="term" value="F:peroxidase activity"/>
    <property type="evidence" value="ECO:0000318"/>
    <property type="project" value="GO_Central"/>
</dbReference>
<dbReference type="GO" id="GO:0140825">
    <property type="term" value="F:lactoperoxidase activity"/>
    <property type="evidence" value="ECO:0007669"/>
    <property type="project" value="UniProtKB-EC"/>
</dbReference>
<dbReference type="FunFam" id="1.10.520.10:FF:000008">
    <property type="entry name" value="Peroxidase"/>
    <property type="match status" value="1"/>
</dbReference>
<dbReference type="SUPFAM" id="SSF48113">
    <property type="entry name" value="Heme-dependent peroxidases"/>
    <property type="match status" value="1"/>
</dbReference>
<dbReference type="Gene3D" id="1.10.520.10">
    <property type="match status" value="1"/>
</dbReference>
<evidence type="ECO:0000256" key="13">
    <source>
        <dbReference type="ARBA" id="ARBA00023157"/>
    </source>
</evidence>
<dbReference type="GO" id="GO:0006979">
    <property type="term" value="P:response to oxidative stress"/>
    <property type="evidence" value="ECO:0007669"/>
    <property type="project" value="UniProtKB-UniRule"/>
</dbReference>
<reference evidence="23" key="1">
    <citation type="journal article" date="2016" name="Nature">
        <title>The genome of the seagrass Zostera marina reveals angiosperm adaptation to the sea.</title>
        <authorList>
            <person name="Olsen J.L."/>
            <person name="Rouze P."/>
            <person name="Verhelst B."/>
            <person name="Lin Y.-C."/>
            <person name="Bayer T."/>
            <person name="Collen J."/>
            <person name="Dattolo E."/>
            <person name="De Paoli E."/>
            <person name="Dittami S."/>
            <person name="Maumus F."/>
            <person name="Michel G."/>
            <person name="Kersting A."/>
            <person name="Lauritano C."/>
            <person name="Lohaus R."/>
            <person name="Toepel M."/>
            <person name="Tonon T."/>
            <person name="Vanneste K."/>
            <person name="Amirebrahimi M."/>
            <person name="Brakel J."/>
            <person name="Bostroem C."/>
            <person name="Chovatia M."/>
            <person name="Grimwood J."/>
            <person name="Jenkins J.W."/>
            <person name="Jueterbock A."/>
            <person name="Mraz A."/>
            <person name="Stam W.T."/>
            <person name="Tice H."/>
            <person name="Bornberg-Bauer E."/>
            <person name="Green P.J."/>
            <person name="Pearson G.A."/>
            <person name="Procaccini G."/>
            <person name="Duarte C.M."/>
            <person name="Schmutz J."/>
            <person name="Reusch T.B.H."/>
            <person name="Van de Peer Y."/>
        </authorList>
    </citation>
    <scope>NUCLEOTIDE SEQUENCE [LARGE SCALE GENOMIC DNA]</scope>
    <source>
        <strain evidence="23">cv. Finnish</strain>
    </source>
</reference>
<feature type="binding site" evidence="17">
    <location>
        <position position="236"/>
    </location>
    <ligand>
        <name>Ca(2+)</name>
        <dbReference type="ChEBI" id="CHEBI:29108"/>
        <label>2</label>
    </ligand>
</feature>
<name>A0A0K9NJZ3_ZOSMR</name>
<dbReference type="PANTHER" id="PTHR31517:SF84">
    <property type="entry name" value="PEROXIDASE"/>
    <property type="match status" value="1"/>
</dbReference>
<feature type="signal peptide" evidence="20">
    <location>
        <begin position="1"/>
        <end position="20"/>
    </location>
</feature>
<accession>A0A0K9NJZ3</accession>
<dbReference type="GO" id="GO:0020037">
    <property type="term" value="F:heme binding"/>
    <property type="evidence" value="ECO:0007669"/>
    <property type="project" value="UniProtKB-UniRule"/>
</dbReference>
<feature type="binding site" evidence="17">
    <location>
        <position position="64"/>
    </location>
    <ligand>
        <name>Ca(2+)</name>
        <dbReference type="ChEBI" id="CHEBI:29108"/>
        <label>1</label>
    </ligand>
</feature>
<evidence type="ECO:0000256" key="17">
    <source>
        <dbReference type="PIRSR" id="PIRSR600823-3"/>
    </source>
</evidence>
<keyword evidence="12 17" id="KW-0408">Iron</keyword>
<dbReference type="GO" id="GO:0006950">
    <property type="term" value="P:response to stress"/>
    <property type="evidence" value="ECO:0000318"/>
    <property type="project" value="GO_Central"/>
</dbReference>
<evidence type="ECO:0000256" key="11">
    <source>
        <dbReference type="ARBA" id="ARBA00023002"/>
    </source>
</evidence>
<keyword evidence="13 19" id="KW-1015">Disulfide bond</keyword>
<feature type="disulfide bond" evidence="19">
    <location>
        <begin position="116"/>
        <end position="312"/>
    </location>
</feature>
<dbReference type="InterPro" id="IPR010255">
    <property type="entry name" value="Haem_peroxidase_sf"/>
</dbReference>
<comment type="caution">
    <text evidence="22">The sequence shown here is derived from an EMBL/GenBank/DDBJ whole genome shotgun (WGS) entry which is preliminary data.</text>
</comment>
<keyword evidence="8 17" id="KW-0479">Metal-binding</keyword>
<feature type="binding site" evidence="17">
    <location>
        <position position="69"/>
    </location>
    <ligand>
        <name>Ca(2+)</name>
        <dbReference type="ChEBI" id="CHEBI:29108"/>
        <label>1</label>
    </ligand>
</feature>
<organism evidence="22 23">
    <name type="scientific">Zostera marina</name>
    <name type="common">Eelgrass</name>
    <dbReference type="NCBI Taxonomy" id="29655"/>
    <lineage>
        <taxon>Eukaryota</taxon>
        <taxon>Viridiplantae</taxon>
        <taxon>Streptophyta</taxon>
        <taxon>Embryophyta</taxon>
        <taxon>Tracheophyta</taxon>
        <taxon>Spermatophyta</taxon>
        <taxon>Magnoliopsida</taxon>
        <taxon>Liliopsida</taxon>
        <taxon>Zosteraceae</taxon>
        <taxon>Zostera</taxon>
    </lineage>
</organism>
<evidence type="ECO:0000256" key="9">
    <source>
        <dbReference type="ARBA" id="ARBA00022729"/>
    </source>
</evidence>
<evidence type="ECO:0000256" key="18">
    <source>
        <dbReference type="PIRSR" id="PIRSR600823-4"/>
    </source>
</evidence>
<feature type="disulfide bond" evidence="19">
    <location>
        <begin position="32"/>
        <end position="110"/>
    </location>
</feature>
<comment type="catalytic activity">
    <reaction evidence="1 20">
        <text>2 a phenolic donor + H2O2 = 2 a phenolic radical donor + 2 H2O</text>
        <dbReference type="Rhea" id="RHEA:56136"/>
        <dbReference type="ChEBI" id="CHEBI:15377"/>
        <dbReference type="ChEBI" id="CHEBI:16240"/>
        <dbReference type="ChEBI" id="CHEBI:139520"/>
        <dbReference type="ChEBI" id="CHEBI:139521"/>
        <dbReference type="EC" id="1.11.1.7"/>
    </reaction>
</comment>
<dbReference type="OMA" id="SIVRMGQ"/>
<dbReference type="PRINTS" id="PR00461">
    <property type="entry name" value="PLPEROXIDASE"/>
</dbReference>
<dbReference type="EMBL" id="LFYR01002109">
    <property type="protein sequence ID" value="KMZ57081.1"/>
    <property type="molecule type" value="Genomic_DNA"/>
</dbReference>
<dbReference type="Pfam" id="PF00141">
    <property type="entry name" value="peroxidase"/>
    <property type="match status" value="1"/>
</dbReference>
<sequence>MNVLVLVLFLFGSGFHQTHCQRLQRGFYSSSCPDAESIVSQVVKEGTDSDPTLPAALLRLHFHDCFVDGCDGSILIDTSSSNDERHASAHQGVRGFDIVETAKSRLEDACPGVVSCADIVALMARDSVSISRGPKYEVLTGRRDGLVSNSDDASEMPSVDDSVETLTDKFKKKGLSQRDLVLLTGAHTIGKAACFFITDRLYESNAPDLRIVPHFVPELMSMCPKNGVNSVKVSMDRGSDRRFDSQFYANVRGGFGIIKSDAALYGDSNTAEMVENYADNEDSFRNDFVGSILRMGNAGVNTGNSGEIRTTCSSFN</sequence>
<keyword evidence="7 20" id="KW-0349">Heme</keyword>
<keyword evidence="9 20" id="KW-0732">Signal</keyword>
<evidence type="ECO:0000256" key="1">
    <source>
        <dbReference type="ARBA" id="ARBA00000189"/>
    </source>
</evidence>
<comment type="similarity">
    <text evidence="20">Belongs to the peroxidase family. Classical plant (class III) peroxidase subfamily.</text>
</comment>
<dbReference type="PANTHER" id="PTHR31517">
    <property type="match status" value="1"/>
</dbReference>
<comment type="subcellular location">
    <subcellularLocation>
        <location evidence="20">Secreted</location>
    </subcellularLocation>
</comment>
<dbReference type="STRING" id="29655.A0A0K9NJZ3"/>
<feature type="active site" description="Proton acceptor" evidence="15">
    <location>
        <position position="63"/>
    </location>
</feature>